<feature type="region of interest" description="Disordered" evidence="1">
    <location>
        <begin position="75"/>
        <end position="97"/>
    </location>
</feature>
<reference evidence="2" key="4">
    <citation type="submission" date="2025-09" db="UniProtKB">
        <authorList>
            <consortium name="Ensembl"/>
        </authorList>
    </citation>
    <scope>IDENTIFICATION</scope>
</reference>
<dbReference type="InParanoid" id="A0A2I2YF58"/>
<evidence type="ECO:0000256" key="1">
    <source>
        <dbReference type="SAM" id="MobiDB-lite"/>
    </source>
</evidence>
<dbReference type="Proteomes" id="UP000001519">
    <property type="component" value="Chromosome 4"/>
</dbReference>
<dbReference type="EMBL" id="CABD030033765">
    <property type="status" value="NOT_ANNOTATED_CDS"/>
    <property type="molecule type" value="Genomic_DNA"/>
</dbReference>
<dbReference type="Bgee" id="ENSGGOG00000039619">
    <property type="expression patterns" value="Expressed in adult mammalian kidney and 4 other cell types or tissues"/>
</dbReference>
<sequence length="97" mass="10275">MAVNGCLEGPSSNFLSCLFIVALVGSESTHPLCLQPATQRCGLAMLPKLIFNSWPQGILPLQPPKALGLQSQQDFQAPGDCLSSGSNTKDLDCKESL</sequence>
<dbReference type="AlphaFoldDB" id="A0A2I2YF58"/>
<accession>A0A2I2YF58</accession>
<dbReference type="GeneTree" id="ENSGT00910000147956"/>
<evidence type="ECO:0000313" key="3">
    <source>
        <dbReference type="Proteomes" id="UP000001519"/>
    </source>
</evidence>
<reference evidence="2 3" key="2">
    <citation type="journal article" date="2012" name="Nature">
        <title>Insights into hominid evolution from the gorilla genome sequence.</title>
        <authorList>
            <person name="Scally A."/>
            <person name="Dutheil J.Y."/>
            <person name="Hillier L.W."/>
            <person name="Jordan G.E."/>
            <person name="Goodhead I."/>
            <person name="Herrero J."/>
            <person name="Hobolth A."/>
            <person name="Lappalainen T."/>
            <person name="Mailund T."/>
            <person name="Marques-Bonet T."/>
            <person name="McCarthy S."/>
            <person name="Montgomery S.H."/>
            <person name="Schwalie P.C."/>
            <person name="Tang Y.A."/>
            <person name="Ward M.C."/>
            <person name="Xue Y."/>
            <person name="Yngvadottir B."/>
            <person name="Alkan C."/>
            <person name="Andersen L.N."/>
            <person name="Ayub Q."/>
            <person name="Ball E.V."/>
            <person name="Beal K."/>
            <person name="Bradley B.J."/>
            <person name="Chen Y."/>
            <person name="Clee C.M."/>
            <person name="Fitzgerald S."/>
            <person name="Graves T.A."/>
            <person name="Gu Y."/>
            <person name="Heath P."/>
            <person name="Heger A."/>
            <person name="Karakoc E."/>
            <person name="Kolb-Kokocinski A."/>
            <person name="Laird G.K."/>
            <person name="Lunter G."/>
            <person name="Meader S."/>
            <person name="Mort M."/>
            <person name="Mullikin J.C."/>
            <person name="Munch K."/>
            <person name="O'Connor T.D."/>
            <person name="Phillips A.D."/>
            <person name="Prado-Martinez J."/>
            <person name="Rogers A.S."/>
            <person name="Sajjadian S."/>
            <person name="Schmidt D."/>
            <person name="Shaw K."/>
            <person name="Simpson J.T."/>
            <person name="Stenson P.D."/>
            <person name="Turner D.J."/>
            <person name="Vigilant L."/>
            <person name="Vilella A.J."/>
            <person name="Whitener W."/>
            <person name="Zhu B."/>
            <person name="Cooper D.N."/>
            <person name="de Jong P."/>
            <person name="Dermitzakis E.T."/>
            <person name="Eichler E.E."/>
            <person name="Flicek P."/>
            <person name="Goldman N."/>
            <person name="Mundy N.I."/>
            <person name="Ning Z."/>
            <person name="Odom D.T."/>
            <person name="Ponting C.P."/>
            <person name="Quail M.A."/>
            <person name="Ryder O.A."/>
            <person name="Searle S.M."/>
            <person name="Warren W.C."/>
            <person name="Wilson R.K."/>
            <person name="Schierup M.H."/>
            <person name="Rogers J."/>
            <person name="Tyler-Smith C."/>
            <person name="Durbin R."/>
        </authorList>
    </citation>
    <scope>NUCLEOTIDE SEQUENCE [LARGE SCALE GENOMIC DNA]</scope>
</reference>
<protein>
    <submittedName>
        <fullName evidence="2">Uncharacterized protein</fullName>
    </submittedName>
</protein>
<name>A0A2I2YF58_GORGO</name>
<keyword evidence="3" id="KW-1185">Reference proteome</keyword>
<evidence type="ECO:0000313" key="2">
    <source>
        <dbReference type="Ensembl" id="ENSGGOP00000033564.1"/>
    </source>
</evidence>
<proteinExistence type="predicted"/>
<dbReference type="OMA" id="DFDCKES"/>
<dbReference type="STRING" id="9593.ENSGGOP00000033564"/>
<dbReference type="EMBL" id="CABD030033766">
    <property type="status" value="NOT_ANNOTATED_CDS"/>
    <property type="molecule type" value="Genomic_DNA"/>
</dbReference>
<reference evidence="3" key="1">
    <citation type="submission" date="2011-05" db="EMBL/GenBank/DDBJ databases">
        <title>Insights into the evolution of the great apes provided by the gorilla genome.</title>
        <authorList>
            <person name="Scally A."/>
        </authorList>
    </citation>
    <scope>NUCLEOTIDE SEQUENCE [LARGE SCALE GENOMIC DNA]</scope>
</reference>
<dbReference type="Ensembl" id="ENSGGOT00000067582.1">
    <property type="protein sequence ID" value="ENSGGOP00000033564.1"/>
    <property type="gene ID" value="ENSGGOG00000039619.1"/>
</dbReference>
<reference evidence="2" key="3">
    <citation type="submission" date="2025-08" db="UniProtKB">
        <authorList>
            <consortium name="Ensembl"/>
        </authorList>
    </citation>
    <scope>IDENTIFICATION</scope>
</reference>
<organism evidence="2 3">
    <name type="scientific">Gorilla gorilla gorilla</name>
    <name type="common">Western lowland gorilla</name>
    <dbReference type="NCBI Taxonomy" id="9595"/>
    <lineage>
        <taxon>Eukaryota</taxon>
        <taxon>Metazoa</taxon>
        <taxon>Chordata</taxon>
        <taxon>Craniata</taxon>
        <taxon>Vertebrata</taxon>
        <taxon>Euteleostomi</taxon>
        <taxon>Mammalia</taxon>
        <taxon>Eutheria</taxon>
        <taxon>Euarchontoglires</taxon>
        <taxon>Primates</taxon>
        <taxon>Haplorrhini</taxon>
        <taxon>Catarrhini</taxon>
        <taxon>Hominidae</taxon>
        <taxon>Gorilla</taxon>
    </lineage>
</organism>